<dbReference type="GO" id="GO:0008173">
    <property type="term" value="F:RNA methyltransferase activity"/>
    <property type="evidence" value="ECO:0007669"/>
    <property type="project" value="InterPro"/>
</dbReference>
<dbReference type="PANTHER" id="PTHR22807">
    <property type="entry name" value="NOP2 YEAST -RELATED NOL1/NOP2/FMU SUN DOMAIN-CONTAINING"/>
    <property type="match status" value="1"/>
</dbReference>
<evidence type="ECO:0000256" key="2">
    <source>
        <dbReference type="ARBA" id="ARBA00022679"/>
    </source>
</evidence>
<evidence type="ECO:0000256" key="6">
    <source>
        <dbReference type="PROSITE-ProRule" id="PRU01023"/>
    </source>
</evidence>
<dbReference type="GO" id="GO:0070475">
    <property type="term" value="P:rRNA base methylation"/>
    <property type="evidence" value="ECO:0007669"/>
    <property type="project" value="TreeGrafter"/>
</dbReference>
<reference evidence="9 10" key="2">
    <citation type="journal article" date="2014" name="J. Gen. Appl. Microbiol.">
        <title>The early diverging ascomycetous budding yeast Saitoella complicata has three histone deacetylases belonging to the Clr6, Hos2, and Rpd3 lineages.</title>
        <authorList>
            <person name="Nishida H."/>
            <person name="Matsumoto T."/>
            <person name="Kondo S."/>
            <person name="Hamamoto M."/>
            <person name="Yoshikawa H."/>
        </authorList>
    </citation>
    <scope>NUCLEOTIDE SEQUENCE [LARGE SCALE GENOMIC DNA]</scope>
    <source>
        <strain evidence="9 10">NRRL Y-17804</strain>
    </source>
</reference>
<dbReference type="Pfam" id="PF01189">
    <property type="entry name" value="Methyltr_RsmB-F"/>
    <property type="match status" value="1"/>
</dbReference>
<evidence type="ECO:0000256" key="5">
    <source>
        <dbReference type="ARBA" id="ARBA00053002"/>
    </source>
</evidence>
<dbReference type="SUPFAM" id="SSF53335">
    <property type="entry name" value="S-adenosyl-L-methionine-dependent methyltransferases"/>
    <property type="match status" value="1"/>
</dbReference>
<reference evidence="9 10" key="3">
    <citation type="journal article" date="2015" name="Genome Announc.">
        <title>Draft Genome Sequence of the Archiascomycetous Yeast Saitoella complicata.</title>
        <authorList>
            <person name="Yamauchi K."/>
            <person name="Kondo S."/>
            <person name="Hamamoto M."/>
            <person name="Takahashi Y."/>
            <person name="Ogura Y."/>
            <person name="Hayashi T."/>
            <person name="Nishida H."/>
        </authorList>
    </citation>
    <scope>NUCLEOTIDE SEQUENCE [LARGE SCALE GENOMIC DNA]</scope>
    <source>
        <strain evidence="9 10">NRRL Y-17804</strain>
    </source>
</reference>
<evidence type="ECO:0000256" key="4">
    <source>
        <dbReference type="ARBA" id="ARBA00022884"/>
    </source>
</evidence>
<dbReference type="RefSeq" id="XP_019026159.1">
    <property type="nucleotide sequence ID" value="XM_019167352.1"/>
</dbReference>
<evidence type="ECO:0000256" key="1">
    <source>
        <dbReference type="ARBA" id="ARBA00022603"/>
    </source>
</evidence>
<feature type="binding site" evidence="6">
    <location>
        <position position="257"/>
    </location>
    <ligand>
        <name>S-adenosyl-L-methionine</name>
        <dbReference type="ChEBI" id="CHEBI:59789"/>
    </ligand>
</feature>
<dbReference type="OMA" id="SFKSRIY"/>
<dbReference type="OrthoDB" id="435282at2759"/>
<feature type="compositionally biased region" description="Low complexity" evidence="7">
    <location>
        <begin position="504"/>
        <end position="515"/>
    </location>
</feature>
<dbReference type="STRING" id="698492.A0A0E9NQD2"/>
<dbReference type="InterPro" id="IPR049560">
    <property type="entry name" value="MeTrfase_RsmB-F_NOP2_cat"/>
</dbReference>
<proteinExistence type="inferred from homology"/>
<comment type="catalytic activity">
    <reaction evidence="5">
        <text>a cytidine in 25S rRNA + S-adenosyl-L-methionine = a 5-methylcytidine in 25S rRNA + S-adenosyl-L-homocysteine + H(+)</text>
        <dbReference type="Rhea" id="RHEA:47780"/>
        <dbReference type="Rhea" id="RHEA-COMP:11911"/>
        <dbReference type="Rhea" id="RHEA-COMP:11912"/>
        <dbReference type="ChEBI" id="CHEBI:15378"/>
        <dbReference type="ChEBI" id="CHEBI:57856"/>
        <dbReference type="ChEBI" id="CHEBI:59789"/>
        <dbReference type="ChEBI" id="CHEBI:74483"/>
        <dbReference type="ChEBI" id="CHEBI:82748"/>
    </reaction>
</comment>
<keyword evidence="3 6" id="KW-0949">S-adenosyl-L-methionine</keyword>
<organism evidence="9 10">
    <name type="scientific">Saitoella complicata (strain BCRC 22490 / CBS 7301 / JCM 7358 / NBRC 10748 / NRRL Y-17804)</name>
    <dbReference type="NCBI Taxonomy" id="698492"/>
    <lineage>
        <taxon>Eukaryota</taxon>
        <taxon>Fungi</taxon>
        <taxon>Dikarya</taxon>
        <taxon>Ascomycota</taxon>
        <taxon>Taphrinomycotina</taxon>
        <taxon>Taphrinomycotina incertae sedis</taxon>
        <taxon>Saitoella</taxon>
    </lineage>
</organism>
<dbReference type="GO" id="GO:0003723">
    <property type="term" value="F:RNA binding"/>
    <property type="evidence" value="ECO:0007669"/>
    <property type="project" value="UniProtKB-UniRule"/>
</dbReference>
<feature type="active site" description="Nucleophile" evidence="6">
    <location>
        <position position="371"/>
    </location>
</feature>
<keyword evidence="10" id="KW-1185">Reference proteome</keyword>
<dbReference type="PANTHER" id="PTHR22807:SF4">
    <property type="entry name" value="28S RRNA (CYTOSINE-C(5))-METHYLTRANSFERASE"/>
    <property type="match status" value="1"/>
</dbReference>
<accession>A0A0E9NQD2</accession>
<dbReference type="InterPro" id="IPR001678">
    <property type="entry name" value="MeTrfase_RsmB-F_NOP2_dom"/>
</dbReference>
<evidence type="ECO:0000313" key="10">
    <source>
        <dbReference type="Proteomes" id="UP000033140"/>
    </source>
</evidence>
<keyword evidence="1 6" id="KW-0489">Methyltransferase</keyword>
<dbReference type="Pfam" id="PF21153">
    <property type="entry name" value="NSUN5_N"/>
    <property type="match status" value="1"/>
</dbReference>
<dbReference type="InterPro" id="IPR049561">
    <property type="entry name" value="NSUN5_7_fdxn-like"/>
</dbReference>
<dbReference type="InterPro" id="IPR048889">
    <property type="entry name" value="NSUN5_RCM1_N"/>
</dbReference>
<evidence type="ECO:0000259" key="8">
    <source>
        <dbReference type="PROSITE" id="PS51686"/>
    </source>
</evidence>
<name>A0A0E9NQD2_SAICN</name>
<keyword evidence="4 6" id="KW-0694">RNA-binding</keyword>
<dbReference type="InterPro" id="IPR029063">
    <property type="entry name" value="SAM-dependent_MTases_sf"/>
</dbReference>
<feature type="compositionally biased region" description="Acidic residues" evidence="7">
    <location>
        <begin position="461"/>
        <end position="483"/>
    </location>
</feature>
<dbReference type="FunFam" id="3.40.50.150:FF:000164">
    <property type="entry name" value="Methyltransferase NSUN5, putative"/>
    <property type="match status" value="1"/>
</dbReference>
<dbReference type="PROSITE" id="PS51686">
    <property type="entry name" value="SAM_MT_RSMB_NOP"/>
    <property type="match status" value="1"/>
</dbReference>
<dbReference type="AlphaFoldDB" id="A0A0E9NQD2"/>
<reference evidence="9 10" key="1">
    <citation type="journal article" date="2011" name="J. Gen. Appl. Microbiol.">
        <title>Draft genome sequencing of the enigmatic yeast Saitoella complicata.</title>
        <authorList>
            <person name="Nishida H."/>
            <person name="Hamamoto M."/>
            <person name="Sugiyama J."/>
        </authorList>
    </citation>
    <scope>NUCLEOTIDE SEQUENCE [LARGE SCALE GENOMIC DNA]</scope>
    <source>
        <strain evidence="9 10">NRRL Y-17804</strain>
    </source>
</reference>
<dbReference type="Pfam" id="PF21148">
    <property type="entry name" value="NSUN5_fdxn-like"/>
    <property type="match status" value="1"/>
</dbReference>
<dbReference type="InterPro" id="IPR023267">
    <property type="entry name" value="RCMT"/>
</dbReference>
<comment type="caution">
    <text evidence="9">The sequence shown here is derived from an EMBL/GenBank/DDBJ whole genome shotgun (WGS) entry which is preliminary data.</text>
</comment>
<feature type="region of interest" description="Disordered" evidence="7">
    <location>
        <begin position="452"/>
        <end position="515"/>
    </location>
</feature>
<protein>
    <recommendedName>
        <fullName evidence="8">SAM-dependent MTase RsmB/NOP-type domain-containing protein</fullName>
    </recommendedName>
</protein>
<dbReference type="PRINTS" id="PR02008">
    <property type="entry name" value="RCMTFAMILY"/>
</dbReference>
<evidence type="ECO:0000256" key="7">
    <source>
        <dbReference type="SAM" id="MobiDB-lite"/>
    </source>
</evidence>
<feature type="compositionally biased region" description="Basic residues" evidence="7">
    <location>
        <begin position="487"/>
        <end position="503"/>
    </location>
</feature>
<feature type="binding site" evidence="6">
    <location>
        <begin position="233"/>
        <end position="239"/>
    </location>
    <ligand>
        <name>S-adenosyl-L-methionine</name>
        <dbReference type="ChEBI" id="CHEBI:59789"/>
    </ligand>
</feature>
<feature type="binding site" evidence="6">
    <location>
        <position position="305"/>
    </location>
    <ligand>
        <name>S-adenosyl-L-methionine</name>
        <dbReference type="ChEBI" id="CHEBI:59789"/>
    </ligand>
</feature>
<evidence type="ECO:0000256" key="3">
    <source>
        <dbReference type="ARBA" id="ARBA00022691"/>
    </source>
</evidence>
<evidence type="ECO:0000313" key="9">
    <source>
        <dbReference type="EMBL" id="GAO52054.1"/>
    </source>
</evidence>
<comment type="similarity">
    <text evidence="6">Belongs to the class I-like SAM-binding methyltransferase superfamily. RsmB/NOP family.</text>
</comment>
<sequence length="515" mass="57168">MNFYMEAAKVLKDLDARKGSIKSLTLSNSKLADPKRTYALLLETLKYRDVLTDVISRSKLYDLERKLGKEKELVVLLVHDLLCTKKGITTGKGPIKDAVMRNKARLNAEFVKAKVRLGVKDITALAKKEDVFLPRWVRVNTLLAQLDKIMAEFKKTHTQVQMLTDLSPPFADPARPPFYIDPHVPSLLAFPPATDFSQHPLYVNHTLILQDKASCFPAAILNPPPGEVCIDACAAPGNKTTHLAAVMEGKGTIFAFERDERRYGILSRRTKEAGADKVIETVLGDFTQVKPMDPKYKDVTHILLDPSCSGSGIVNRLDYLLDNKAAATEEEEAEEKVKDDERLASLADFQNTLVQHAMAFPKAGRITYSTCSIHAIENEHVVLRILASKVAKQRQWRVAKRAHCLPTWDSRSIPEEAGGDVDIAEGAVRCTPGKDGTIGFFVCLFERDDEASTGKKRQAEEEGEDENEDEDDDIEEQTEDADDGVAKPKKKKNKKKKKKKRKTAASADASAAPAS</sequence>
<gene>
    <name evidence="9" type="ORF">G7K_6141-t1</name>
</gene>
<dbReference type="GO" id="GO:0005730">
    <property type="term" value="C:nucleolus"/>
    <property type="evidence" value="ECO:0007669"/>
    <property type="project" value="TreeGrafter"/>
</dbReference>
<dbReference type="EMBL" id="BACD03000058">
    <property type="protein sequence ID" value="GAO52054.1"/>
    <property type="molecule type" value="Genomic_DNA"/>
</dbReference>
<feature type="domain" description="SAM-dependent MTase RsmB/NOP-type" evidence="8">
    <location>
        <begin position="125"/>
        <end position="448"/>
    </location>
</feature>
<feature type="binding site" evidence="6">
    <location>
        <position position="285"/>
    </location>
    <ligand>
        <name>S-adenosyl-L-methionine</name>
        <dbReference type="ChEBI" id="CHEBI:59789"/>
    </ligand>
</feature>
<dbReference type="Gene3D" id="3.40.50.150">
    <property type="entry name" value="Vaccinia Virus protein VP39"/>
    <property type="match status" value="1"/>
</dbReference>
<dbReference type="Proteomes" id="UP000033140">
    <property type="component" value="Unassembled WGS sequence"/>
</dbReference>
<dbReference type="Gene3D" id="3.30.70.1170">
    <property type="entry name" value="Sun protein, domain 3"/>
    <property type="match status" value="1"/>
</dbReference>
<keyword evidence="2 6" id="KW-0808">Transferase</keyword>